<dbReference type="Gene3D" id="1.10.1220.10">
    <property type="entry name" value="Met repressor-like"/>
    <property type="match status" value="1"/>
</dbReference>
<comment type="caution">
    <text evidence="1">The sequence shown here is derived from an EMBL/GenBank/DDBJ whole genome shotgun (WGS) entry which is preliminary data.</text>
</comment>
<dbReference type="AlphaFoldDB" id="A0A1G2KRE8"/>
<name>A0A1G2KRE8_9BACT</name>
<dbReference type="Proteomes" id="UP000178710">
    <property type="component" value="Unassembled WGS sequence"/>
</dbReference>
<reference evidence="1 2" key="1">
    <citation type="journal article" date="2016" name="Nat. Commun.">
        <title>Thousands of microbial genomes shed light on interconnected biogeochemical processes in an aquifer system.</title>
        <authorList>
            <person name="Anantharaman K."/>
            <person name="Brown C.T."/>
            <person name="Hug L.A."/>
            <person name="Sharon I."/>
            <person name="Castelle C.J."/>
            <person name="Probst A.J."/>
            <person name="Thomas B.C."/>
            <person name="Singh A."/>
            <person name="Wilkins M.J."/>
            <person name="Karaoz U."/>
            <person name="Brodie E.L."/>
            <person name="Williams K.H."/>
            <person name="Hubbard S.S."/>
            <person name="Banfield J.F."/>
        </authorList>
    </citation>
    <scope>NUCLEOTIDE SEQUENCE [LARGE SCALE GENOMIC DNA]</scope>
</reference>
<evidence type="ECO:0000313" key="2">
    <source>
        <dbReference type="Proteomes" id="UP000178710"/>
    </source>
</evidence>
<evidence type="ECO:0008006" key="3">
    <source>
        <dbReference type="Google" id="ProtNLM"/>
    </source>
</evidence>
<protein>
    <recommendedName>
        <fullName evidence="3">Antitoxin</fullName>
    </recommendedName>
</protein>
<organism evidence="1 2">
    <name type="scientific">Candidatus Sungbacteria bacterium RIFCSPHIGHO2_02_FULL_49_20</name>
    <dbReference type="NCBI Taxonomy" id="1802272"/>
    <lineage>
        <taxon>Bacteria</taxon>
        <taxon>Candidatus Sungiibacteriota</taxon>
    </lineage>
</organism>
<dbReference type="EMBL" id="MHQK01000039">
    <property type="protein sequence ID" value="OHA01051.1"/>
    <property type="molecule type" value="Genomic_DNA"/>
</dbReference>
<sequence length="91" mass="10700">MEKTLLNIKIDKRLKREAQMTAQELGLPLGTIINAYLKEFIREKRVIFSSPPVPNRRTRKLLMHIMRDIKGGKRARGPFTYEEAIQHLDRL</sequence>
<dbReference type="InterPro" id="IPR013321">
    <property type="entry name" value="Arc_rbn_hlx_hlx"/>
</dbReference>
<evidence type="ECO:0000313" key="1">
    <source>
        <dbReference type="EMBL" id="OHA01051.1"/>
    </source>
</evidence>
<accession>A0A1G2KRE8</accession>
<dbReference type="GO" id="GO:0006355">
    <property type="term" value="P:regulation of DNA-templated transcription"/>
    <property type="evidence" value="ECO:0007669"/>
    <property type="project" value="InterPro"/>
</dbReference>
<proteinExistence type="predicted"/>
<gene>
    <name evidence="1" type="ORF">A3C12_00670</name>
</gene>